<dbReference type="AlphaFoldDB" id="A0A2H9ZSA9"/>
<dbReference type="STRING" id="1088818.A0A2H9ZSA9"/>
<evidence type="ECO:0000313" key="4">
    <source>
        <dbReference type="EMBL" id="PKA46177.1"/>
    </source>
</evidence>
<feature type="domain" description="Di19 zinc-binding" evidence="2">
    <location>
        <begin position="43"/>
        <end position="95"/>
    </location>
</feature>
<accession>A0A2H9ZSA9</accession>
<name>A0A2H9ZSA9_9ASPA</name>
<dbReference type="Pfam" id="PF14571">
    <property type="entry name" value="Di19_C"/>
    <property type="match status" value="1"/>
</dbReference>
<dbReference type="PANTHER" id="PTHR31875:SF26">
    <property type="entry name" value="PROTEIN DEHYDRATION-INDUCED 19-RELATED"/>
    <property type="match status" value="1"/>
</dbReference>
<evidence type="ECO:0000259" key="3">
    <source>
        <dbReference type="Pfam" id="PF14571"/>
    </source>
</evidence>
<dbReference type="InterPro" id="IPR008598">
    <property type="entry name" value="Di19_Zn-bd"/>
</dbReference>
<evidence type="ECO:0000256" key="1">
    <source>
        <dbReference type="ARBA" id="ARBA00007109"/>
    </source>
</evidence>
<feature type="domain" description="Di19 C-terminal" evidence="3">
    <location>
        <begin position="118"/>
        <end position="215"/>
    </location>
</feature>
<proteinExistence type="inferred from homology"/>
<gene>
    <name evidence="4" type="primary">DI19-2</name>
    <name evidence="4" type="ORF">AXF42_Ash015470</name>
</gene>
<organism evidence="4 5">
    <name type="scientific">Apostasia shenzhenica</name>
    <dbReference type="NCBI Taxonomy" id="1088818"/>
    <lineage>
        <taxon>Eukaryota</taxon>
        <taxon>Viridiplantae</taxon>
        <taxon>Streptophyta</taxon>
        <taxon>Embryophyta</taxon>
        <taxon>Tracheophyta</taxon>
        <taxon>Spermatophyta</taxon>
        <taxon>Magnoliopsida</taxon>
        <taxon>Liliopsida</taxon>
        <taxon>Asparagales</taxon>
        <taxon>Orchidaceae</taxon>
        <taxon>Apostasioideae</taxon>
        <taxon>Apostasia</taxon>
    </lineage>
</organism>
<sequence>MESDSWSRFSASSKRHQYALQSRYDPYLCIEEMEGWEEESRAEFPCPFCDEDYDIVGLCCHIDDEHPVEAKNGICPICLGGAGMDMVGHITMQHANLFKLQHRRRLRKGSSGLHSTLNFLRKELRDGSLQSLLGGDSYSTAPSHAAPDPLLMSFISNVPGADSSREIEPESFDEGLEKTSEEKVVECSSQVLSDKDQKEMARRSEFVQELVLSTIFKEIL</sequence>
<dbReference type="PANTHER" id="PTHR31875">
    <property type="entry name" value="PROTEIN DEHYDRATION-INDUCED 19"/>
    <property type="match status" value="1"/>
</dbReference>
<comment type="similarity">
    <text evidence="1">Belongs to the Di19 family.</text>
</comment>
<dbReference type="InterPro" id="IPR027935">
    <property type="entry name" value="Di19_C"/>
</dbReference>
<dbReference type="EMBL" id="KZ454427">
    <property type="protein sequence ID" value="PKA46177.1"/>
    <property type="molecule type" value="Genomic_DNA"/>
</dbReference>
<keyword evidence="5" id="KW-1185">Reference proteome</keyword>
<evidence type="ECO:0000313" key="5">
    <source>
        <dbReference type="Proteomes" id="UP000236161"/>
    </source>
</evidence>
<evidence type="ECO:0000259" key="2">
    <source>
        <dbReference type="Pfam" id="PF05605"/>
    </source>
</evidence>
<dbReference type="OrthoDB" id="6270329at2759"/>
<protein>
    <submittedName>
        <fullName evidence="4">Protein dehydration-induced 19 like 2</fullName>
    </submittedName>
</protein>
<dbReference type="Proteomes" id="UP000236161">
    <property type="component" value="Unassembled WGS sequence"/>
</dbReference>
<dbReference type="InterPro" id="IPR033347">
    <property type="entry name" value="Di19"/>
</dbReference>
<dbReference type="Pfam" id="PF05605">
    <property type="entry name" value="zf-Di19"/>
    <property type="match status" value="1"/>
</dbReference>
<reference evidence="4 5" key="1">
    <citation type="journal article" date="2017" name="Nature">
        <title>The Apostasia genome and the evolution of orchids.</title>
        <authorList>
            <person name="Zhang G.Q."/>
            <person name="Liu K.W."/>
            <person name="Li Z."/>
            <person name="Lohaus R."/>
            <person name="Hsiao Y.Y."/>
            <person name="Niu S.C."/>
            <person name="Wang J.Y."/>
            <person name="Lin Y.C."/>
            <person name="Xu Q."/>
            <person name="Chen L.J."/>
            <person name="Yoshida K."/>
            <person name="Fujiwara S."/>
            <person name="Wang Z.W."/>
            <person name="Zhang Y.Q."/>
            <person name="Mitsuda N."/>
            <person name="Wang M."/>
            <person name="Liu G.H."/>
            <person name="Pecoraro L."/>
            <person name="Huang H.X."/>
            <person name="Xiao X.J."/>
            <person name="Lin M."/>
            <person name="Wu X.Y."/>
            <person name="Wu W.L."/>
            <person name="Chen Y.Y."/>
            <person name="Chang S.B."/>
            <person name="Sakamoto S."/>
            <person name="Ohme-Takagi M."/>
            <person name="Yagi M."/>
            <person name="Zeng S.J."/>
            <person name="Shen C.Y."/>
            <person name="Yeh C.M."/>
            <person name="Luo Y.B."/>
            <person name="Tsai W.C."/>
            <person name="Van de Peer Y."/>
            <person name="Liu Z.J."/>
        </authorList>
    </citation>
    <scope>NUCLEOTIDE SEQUENCE [LARGE SCALE GENOMIC DNA]</scope>
    <source>
        <strain evidence="5">cv. Shenzhen</strain>
        <tissue evidence="4">Stem</tissue>
    </source>
</reference>